<evidence type="ECO:0000313" key="2">
    <source>
        <dbReference type="Proteomes" id="UP000567179"/>
    </source>
</evidence>
<keyword evidence="2" id="KW-1185">Reference proteome</keyword>
<dbReference type="OrthoDB" id="3485059at2759"/>
<accession>A0A8H5BKF1</accession>
<comment type="caution">
    <text evidence="1">The sequence shown here is derived from an EMBL/GenBank/DDBJ whole genome shotgun (WGS) entry which is preliminary data.</text>
</comment>
<organism evidence="1 2">
    <name type="scientific">Psilocybe cf. subviscida</name>
    <dbReference type="NCBI Taxonomy" id="2480587"/>
    <lineage>
        <taxon>Eukaryota</taxon>
        <taxon>Fungi</taxon>
        <taxon>Dikarya</taxon>
        <taxon>Basidiomycota</taxon>
        <taxon>Agaricomycotina</taxon>
        <taxon>Agaricomycetes</taxon>
        <taxon>Agaricomycetidae</taxon>
        <taxon>Agaricales</taxon>
        <taxon>Agaricineae</taxon>
        <taxon>Strophariaceae</taxon>
        <taxon>Psilocybe</taxon>
    </lineage>
</organism>
<gene>
    <name evidence="1" type="ORF">D9619_011130</name>
</gene>
<name>A0A8H5BKF1_9AGAR</name>
<dbReference type="EMBL" id="JAACJJ010000016">
    <property type="protein sequence ID" value="KAF5324143.1"/>
    <property type="molecule type" value="Genomic_DNA"/>
</dbReference>
<protein>
    <submittedName>
        <fullName evidence="1">Uncharacterized protein</fullName>
    </submittedName>
</protein>
<sequence>MLCLVPPTRVIVTSTMWFTYLRPCWVITCGLVAICQATTVTDVLNDINTITMHATSAYDVVTSLTSPQGLLGIVTTEVNALVANIEVIHAEFNKVNGGLMKAVTDTNALSGPSTTDLLRISQAATKSKLVMNNAIAEVQAKEHTLDVNPPAARLIKQDLQSFSVAVAMFDNAVASRLSIHKLI</sequence>
<proteinExistence type="predicted"/>
<dbReference type="Proteomes" id="UP000567179">
    <property type="component" value="Unassembled WGS sequence"/>
</dbReference>
<dbReference type="AlphaFoldDB" id="A0A8H5BKF1"/>
<evidence type="ECO:0000313" key="1">
    <source>
        <dbReference type="EMBL" id="KAF5324143.1"/>
    </source>
</evidence>
<reference evidence="1 2" key="1">
    <citation type="journal article" date="2020" name="ISME J.">
        <title>Uncovering the hidden diversity of litter-decomposition mechanisms in mushroom-forming fungi.</title>
        <authorList>
            <person name="Floudas D."/>
            <person name="Bentzer J."/>
            <person name="Ahren D."/>
            <person name="Johansson T."/>
            <person name="Persson P."/>
            <person name="Tunlid A."/>
        </authorList>
    </citation>
    <scope>NUCLEOTIDE SEQUENCE [LARGE SCALE GENOMIC DNA]</scope>
    <source>
        <strain evidence="1 2">CBS 101986</strain>
    </source>
</reference>